<feature type="coiled-coil region" evidence="1">
    <location>
        <begin position="304"/>
        <end position="366"/>
    </location>
</feature>
<keyword evidence="1" id="KW-0175">Coiled coil</keyword>
<evidence type="ECO:0000256" key="1">
    <source>
        <dbReference type="SAM" id="Coils"/>
    </source>
</evidence>
<sequence>MGSCYFQHSSFCHSLCPLYSPQCCLQPPLSFSPTRKAANPSKRRAAIFCSQQENPKDCNYCARRVVVFTGFALIPFLTSRADAIKGLAAENDELRAQDRKQKTKQAVQGSSSRNPFCSLLNELGLLCWGVVASLYASKNKGNVISDAIIESMNIKLKEKEAAIASLEEKFEMELLNEKDIRDKALAKANLERQAIVDRLNLARHVITRMGQALEKENSLYKELTIRAHDLENSLKEAGNDKRELQDRLKKKIDSVAILQKMINLLSREIKEKEVNLRKASWTIAERDREINELSIAYRQSLFQLTSLNSEIKKLKDVLLKNEKELHLQNDMVLKLEAELTSSLAKIDEATNNVDAVQKEYDEFKSSMEKKSASDATLLGEKEEIIHQLEEQLKLSLMELNTNKGLISDLTLEKDNLKETLNVELGNVENLYQDLKITQDALDKSRGEACDLAEELQQSRCLCLDLEAEIGNVHDQFTEATELLQQNSDEAKQRVVVLAEELRLATELLSESNEKLKVTSQELAAAVQKCDSLEKELVDAHEKAESAALTLKQEKLIISSLNKDLMALETQISKDKEARKSLEVDVEEATKSLDEMNKRALTVCKELELANSQMLSLEDEKAELYRSLVQQKEAYQVAQENLEDAHNLIARLGNERESLQKRGEKLEEDLASAKGEILGLRSQINDENQKPADVGDKTDHPTRKVTRRRKANPQQEDP</sequence>
<comment type="caution">
    <text evidence="3">The sequence shown here is derived from an EMBL/GenBank/DDBJ whole genome shotgun (WGS) entry which is preliminary data.</text>
</comment>
<feature type="coiled-coil region" evidence="1">
    <location>
        <begin position="213"/>
        <end position="275"/>
    </location>
</feature>
<reference evidence="3" key="1">
    <citation type="submission" date="2020-06" db="EMBL/GenBank/DDBJ databases">
        <authorList>
            <person name="Li T."/>
            <person name="Hu X."/>
            <person name="Zhang T."/>
            <person name="Song X."/>
            <person name="Zhang H."/>
            <person name="Dai N."/>
            <person name="Sheng W."/>
            <person name="Hou X."/>
            <person name="Wei L."/>
        </authorList>
    </citation>
    <scope>NUCLEOTIDE SEQUENCE</scope>
    <source>
        <strain evidence="3">G02</strain>
        <tissue evidence="3">Leaf</tissue>
    </source>
</reference>
<proteinExistence type="predicted"/>
<feature type="region of interest" description="Disordered" evidence="2">
    <location>
        <begin position="679"/>
        <end position="717"/>
    </location>
</feature>
<evidence type="ECO:0000313" key="3">
    <source>
        <dbReference type="EMBL" id="KAL0354706.1"/>
    </source>
</evidence>
<feature type="coiled-coil region" evidence="1">
    <location>
        <begin position="149"/>
        <end position="176"/>
    </location>
</feature>
<reference evidence="3" key="2">
    <citation type="journal article" date="2024" name="Plant">
        <title>Genomic evolution and insights into agronomic trait innovations of Sesamum species.</title>
        <authorList>
            <person name="Miao H."/>
            <person name="Wang L."/>
            <person name="Qu L."/>
            <person name="Liu H."/>
            <person name="Sun Y."/>
            <person name="Le M."/>
            <person name="Wang Q."/>
            <person name="Wei S."/>
            <person name="Zheng Y."/>
            <person name="Lin W."/>
            <person name="Duan Y."/>
            <person name="Cao H."/>
            <person name="Xiong S."/>
            <person name="Wang X."/>
            <person name="Wei L."/>
            <person name="Li C."/>
            <person name="Ma Q."/>
            <person name="Ju M."/>
            <person name="Zhao R."/>
            <person name="Li G."/>
            <person name="Mu C."/>
            <person name="Tian Q."/>
            <person name="Mei H."/>
            <person name="Zhang T."/>
            <person name="Gao T."/>
            <person name="Zhang H."/>
        </authorList>
    </citation>
    <scope>NUCLEOTIDE SEQUENCE</scope>
    <source>
        <strain evidence="3">G02</strain>
    </source>
</reference>
<dbReference type="AlphaFoldDB" id="A0AAW2PGL6"/>
<dbReference type="EMBL" id="JACGWJ010000017">
    <property type="protein sequence ID" value="KAL0354706.1"/>
    <property type="molecule type" value="Genomic_DNA"/>
</dbReference>
<accession>A0AAW2PGL6</accession>
<protein>
    <submittedName>
        <fullName evidence="3">MAR-binding filament-like protein 1-1</fullName>
    </submittedName>
</protein>
<organism evidence="3">
    <name type="scientific">Sesamum radiatum</name>
    <name type="common">Black benniseed</name>
    <dbReference type="NCBI Taxonomy" id="300843"/>
    <lineage>
        <taxon>Eukaryota</taxon>
        <taxon>Viridiplantae</taxon>
        <taxon>Streptophyta</taxon>
        <taxon>Embryophyta</taxon>
        <taxon>Tracheophyta</taxon>
        <taxon>Spermatophyta</taxon>
        <taxon>Magnoliopsida</taxon>
        <taxon>eudicotyledons</taxon>
        <taxon>Gunneridae</taxon>
        <taxon>Pentapetalae</taxon>
        <taxon>asterids</taxon>
        <taxon>lamiids</taxon>
        <taxon>Lamiales</taxon>
        <taxon>Pedaliaceae</taxon>
        <taxon>Sesamum</taxon>
    </lineage>
</organism>
<name>A0AAW2PGL6_SESRA</name>
<gene>
    <name evidence="3" type="ORF">Sradi_3917500</name>
</gene>
<evidence type="ECO:0000256" key="2">
    <source>
        <dbReference type="SAM" id="MobiDB-lite"/>
    </source>
</evidence>
<feature type="compositionally biased region" description="Basic and acidic residues" evidence="2">
    <location>
        <begin position="686"/>
        <end position="701"/>
    </location>
</feature>